<evidence type="ECO:0000256" key="1">
    <source>
        <dbReference type="ARBA" id="ARBA00023015"/>
    </source>
</evidence>
<dbReference type="SMART" id="SM00342">
    <property type="entry name" value="HTH_ARAC"/>
    <property type="match status" value="1"/>
</dbReference>
<accession>A0ABV8SJ07</accession>
<keyword evidence="1" id="KW-0805">Transcription regulation</keyword>
<organism evidence="5 6">
    <name type="scientific">Cohnella boryungensis</name>
    <dbReference type="NCBI Taxonomy" id="768479"/>
    <lineage>
        <taxon>Bacteria</taxon>
        <taxon>Bacillati</taxon>
        <taxon>Bacillota</taxon>
        <taxon>Bacilli</taxon>
        <taxon>Bacillales</taxon>
        <taxon>Paenibacillaceae</taxon>
        <taxon>Cohnella</taxon>
    </lineage>
</organism>
<keyword evidence="2" id="KW-0238">DNA-binding</keyword>
<dbReference type="Pfam" id="PF12833">
    <property type="entry name" value="HTH_18"/>
    <property type="match status" value="1"/>
</dbReference>
<keyword evidence="3" id="KW-0804">Transcription</keyword>
<dbReference type="PROSITE" id="PS01124">
    <property type="entry name" value="HTH_ARAC_FAMILY_2"/>
    <property type="match status" value="1"/>
</dbReference>
<dbReference type="PANTHER" id="PTHR43280">
    <property type="entry name" value="ARAC-FAMILY TRANSCRIPTIONAL REGULATOR"/>
    <property type="match status" value="1"/>
</dbReference>
<dbReference type="InterPro" id="IPR013096">
    <property type="entry name" value="Cupin_2"/>
</dbReference>
<comment type="caution">
    <text evidence="5">The sequence shown here is derived from an EMBL/GenBank/DDBJ whole genome shotgun (WGS) entry which is preliminary data.</text>
</comment>
<protein>
    <submittedName>
        <fullName evidence="5">Helix-turn-helix domain-containing protein</fullName>
    </submittedName>
</protein>
<gene>
    <name evidence="5" type="ORF">ACFO1S_23705</name>
</gene>
<dbReference type="InterPro" id="IPR014710">
    <property type="entry name" value="RmlC-like_jellyroll"/>
</dbReference>
<dbReference type="Proteomes" id="UP001595755">
    <property type="component" value="Unassembled WGS sequence"/>
</dbReference>
<evidence type="ECO:0000256" key="3">
    <source>
        <dbReference type="ARBA" id="ARBA00023163"/>
    </source>
</evidence>
<name>A0ABV8SJ07_9BACL</name>
<dbReference type="Gene3D" id="1.10.10.60">
    <property type="entry name" value="Homeodomain-like"/>
    <property type="match status" value="2"/>
</dbReference>
<dbReference type="PRINTS" id="PR00032">
    <property type="entry name" value="HTHARAC"/>
</dbReference>
<dbReference type="InterPro" id="IPR018060">
    <property type="entry name" value="HTH_AraC"/>
</dbReference>
<dbReference type="InterPro" id="IPR037923">
    <property type="entry name" value="HTH-like"/>
</dbReference>
<evidence type="ECO:0000313" key="6">
    <source>
        <dbReference type="Proteomes" id="UP001595755"/>
    </source>
</evidence>
<dbReference type="PANTHER" id="PTHR43280:SF28">
    <property type="entry name" value="HTH-TYPE TRANSCRIPTIONAL ACTIVATOR RHAS"/>
    <property type="match status" value="1"/>
</dbReference>
<proteinExistence type="predicted"/>
<evidence type="ECO:0000256" key="2">
    <source>
        <dbReference type="ARBA" id="ARBA00023125"/>
    </source>
</evidence>
<dbReference type="InterPro" id="IPR009057">
    <property type="entry name" value="Homeodomain-like_sf"/>
</dbReference>
<dbReference type="SUPFAM" id="SSF51215">
    <property type="entry name" value="Regulatory protein AraC"/>
    <property type="match status" value="1"/>
</dbReference>
<dbReference type="Gene3D" id="2.60.120.10">
    <property type="entry name" value="Jelly Rolls"/>
    <property type="match status" value="1"/>
</dbReference>
<evidence type="ECO:0000313" key="5">
    <source>
        <dbReference type="EMBL" id="MFC4306434.1"/>
    </source>
</evidence>
<dbReference type="EMBL" id="JBHSED010000058">
    <property type="protein sequence ID" value="MFC4306434.1"/>
    <property type="molecule type" value="Genomic_DNA"/>
</dbReference>
<dbReference type="SUPFAM" id="SSF46689">
    <property type="entry name" value="Homeodomain-like"/>
    <property type="match status" value="1"/>
</dbReference>
<dbReference type="Pfam" id="PF07883">
    <property type="entry name" value="Cupin_2"/>
    <property type="match status" value="1"/>
</dbReference>
<keyword evidence="6" id="KW-1185">Reference proteome</keyword>
<dbReference type="RefSeq" id="WP_204605102.1">
    <property type="nucleotide sequence ID" value="NZ_JBHSED010000058.1"/>
</dbReference>
<sequence length="300" mass="35283">MNNPRTYLDNIYPYVLFAQRYSFAPGQNSGQRICYASTVVLIEEGFGKLHMNNQVYEAKKGVIIYIPPGKWHGWEASRTEPMIHRCAYFDWQHTDRIGFTHQNDYFCYSKSELKEQYYGPQIHANVLIQEYSVVKNINAWLQRFDFFTSSPELLDESYFPASLEIRGYFQLFLHHFIKYMMEPASVMDPRVKKSIEWMNEVSTAGSFDEVDRLIETCADKIGLSCSHFHALFKEQTGFSPKAYWNNNLLLRAKVDLKYSSLTITEIAVKYGFSSIHYFSKMFRKKMGCTPSEYRSRNRIY</sequence>
<dbReference type="InterPro" id="IPR020449">
    <property type="entry name" value="Tscrpt_reg_AraC-type_HTH"/>
</dbReference>
<evidence type="ECO:0000259" key="4">
    <source>
        <dbReference type="PROSITE" id="PS01124"/>
    </source>
</evidence>
<feature type="domain" description="HTH araC/xylS-type" evidence="4">
    <location>
        <begin position="214"/>
        <end position="296"/>
    </location>
</feature>
<reference evidence="6" key="1">
    <citation type="journal article" date="2019" name="Int. J. Syst. Evol. Microbiol.">
        <title>The Global Catalogue of Microorganisms (GCM) 10K type strain sequencing project: providing services to taxonomists for standard genome sequencing and annotation.</title>
        <authorList>
            <consortium name="The Broad Institute Genomics Platform"/>
            <consortium name="The Broad Institute Genome Sequencing Center for Infectious Disease"/>
            <person name="Wu L."/>
            <person name="Ma J."/>
        </authorList>
    </citation>
    <scope>NUCLEOTIDE SEQUENCE [LARGE SCALE GENOMIC DNA]</scope>
    <source>
        <strain evidence="6">CGMCC 4.1641</strain>
    </source>
</reference>